<dbReference type="NCBIfam" id="NF041921">
    <property type="entry name" value="HVO_A0556"/>
    <property type="match status" value="1"/>
</dbReference>
<dbReference type="RefSeq" id="WP_138246105.1">
    <property type="nucleotide sequence ID" value="NZ_CP040330.1"/>
</dbReference>
<reference evidence="2" key="1">
    <citation type="submission" date="2019-05" db="EMBL/GenBank/DDBJ databases">
        <title>Genome sequence and methylation pattern of the halophilic Archaeon Natrinema versiforme BOL5-4.</title>
        <authorList>
            <person name="DasSarma P."/>
            <person name="Anton B.P."/>
            <person name="DasSarma S.L."/>
            <person name="Martinez F.L."/>
            <person name="Guzman D."/>
            <person name="Roberts R.J."/>
            <person name="DasSarma S."/>
        </authorList>
    </citation>
    <scope>NUCLEOTIDE SEQUENCE [LARGE SCALE GENOMIC DNA]</scope>
    <source>
        <strain evidence="2">BOL5-4</strain>
    </source>
</reference>
<name>A0A4P8WKN2_9EURY</name>
<dbReference type="GeneID" id="40266671"/>
<dbReference type="Proteomes" id="UP000302218">
    <property type="component" value="Chromosome"/>
</dbReference>
<sequence>MAKSESSQSGGKQQLLATLEGRSCQHCADGELVRDTYKDNRAIVCDSCGTPRVQVWSSPLD</sequence>
<dbReference type="EMBL" id="CP040330">
    <property type="protein sequence ID" value="QCS43652.1"/>
    <property type="molecule type" value="Genomic_DNA"/>
</dbReference>
<accession>A0A4P8WKN2</accession>
<protein>
    <recommendedName>
        <fullName evidence="3">Small CPxCG-related zinc finger protein</fullName>
    </recommendedName>
</protein>
<dbReference type="AlphaFoldDB" id="A0A4P8WKN2"/>
<dbReference type="KEGG" id="nvr:FEJ81_15320"/>
<evidence type="ECO:0008006" key="3">
    <source>
        <dbReference type="Google" id="ProtNLM"/>
    </source>
</evidence>
<evidence type="ECO:0000313" key="1">
    <source>
        <dbReference type="EMBL" id="QCS43652.1"/>
    </source>
</evidence>
<evidence type="ECO:0000313" key="2">
    <source>
        <dbReference type="Proteomes" id="UP000302218"/>
    </source>
</evidence>
<dbReference type="OrthoDB" id="245896at2157"/>
<organism evidence="1 2">
    <name type="scientific">Natrinema versiforme</name>
    <dbReference type="NCBI Taxonomy" id="88724"/>
    <lineage>
        <taxon>Archaea</taxon>
        <taxon>Methanobacteriati</taxon>
        <taxon>Methanobacteriota</taxon>
        <taxon>Stenosarchaea group</taxon>
        <taxon>Halobacteria</taxon>
        <taxon>Halobacteriales</taxon>
        <taxon>Natrialbaceae</taxon>
        <taxon>Natrinema</taxon>
    </lineage>
</organism>
<gene>
    <name evidence="1" type="ORF">FEJ81_15320</name>
</gene>
<dbReference type="InterPro" id="IPR049681">
    <property type="entry name" value="HVO_A0556-like"/>
</dbReference>
<proteinExistence type="predicted"/>